<dbReference type="Proteomes" id="UP000051861">
    <property type="component" value="Unassembled WGS sequence"/>
</dbReference>
<accession>A0A0S7Y488</accession>
<reference evidence="1 2" key="1">
    <citation type="journal article" date="2015" name="Microbiome">
        <title>Genomic resolution of linkages in carbon, nitrogen, and sulfur cycling among widespread estuary sediment bacteria.</title>
        <authorList>
            <person name="Baker B.J."/>
            <person name="Lazar C.S."/>
            <person name="Teske A.P."/>
            <person name="Dick G.J."/>
        </authorList>
    </citation>
    <scope>NUCLEOTIDE SEQUENCE [LARGE SCALE GENOMIC DNA]</scope>
    <source>
        <strain evidence="1">DG_54_3</strain>
    </source>
</reference>
<name>A0A0S7Y488_UNCSA</name>
<organism evidence="1 2">
    <name type="scientific">candidate division WOR-1 bacterium DG_54_3</name>
    <dbReference type="NCBI Taxonomy" id="1703775"/>
    <lineage>
        <taxon>Bacteria</taxon>
        <taxon>Bacillati</taxon>
        <taxon>Saganbacteria</taxon>
    </lineage>
</organism>
<comment type="caution">
    <text evidence="1">The sequence shown here is derived from an EMBL/GenBank/DDBJ whole genome shotgun (WGS) entry which is preliminary data.</text>
</comment>
<evidence type="ECO:0008006" key="3">
    <source>
        <dbReference type="Google" id="ProtNLM"/>
    </source>
</evidence>
<sequence>MYGVHEKQLTRGLLIIFLFIFAFQCDVGEAQGKYFEEAIYKNEYALSFYPLYPPFIGDKTTLKLHTFKPAEKVTLYSDRAVEIPMAYREGSWWGEFEILEDYKEGGHYFTVWIRYPPTHPPRPPGWFSRFLEWVGFKKKPIAFWSKSIVTYKTVKKIATPEEIHLPPKITFEAEEEIVPLVMEEAIELEMVSPEAAPLLIKGSQSITFKTRTLEGSKEGYAPGTIQTREETLRINISGKAAETEIDATLYRTTATGVTQVGEKEEKISILMRRGSTEVYLGDFTADLTETEFARLNKVLSGGRVKGDYGKWGFTALYSSPKGDAKFYRSYGDGTQGPYNLGYSPVVIDSERVYVDEMLQKRGDAYTIDYQAGTITFIKRVIDAKSIIQVYYDYRQTVYQHSTYGLRAFYKPSPHLKIGTTYLDDSDSLSGAREIREGMAESPVDPQSHYVVGADGSLVSENISADGEIAYSLKNLNLFSSSATKETGRAGKLNLSSTLGPFGITARIKRVGTKFQPIADPDPKQDVWEYGGGLSFRPSSLFGSQGDYAYQKYIQSGVVYKNIYKTARALLTPERLPSLEYRFSETDESNDPVSGSQLRRVITKNSAETIYQFGVLSSSLKGTIEKWLRRSPSEEVTDYKRVNLGLATVGLEKITFSSNVELEDRKEPSGLSPQRKTYNLNLSATPSKQYFISSSVQIIDDSQGGHTNVTDLAYRAQPSQALKTDGKYTIKSVAEEFPTTSETVSKQAGSFSFDLRPLHYLRLRYLYKPNFTRIERTKTLSYNNEKQQAEINLIPVKEALIGLIYKLGRGFNIYKNDYPDYKVKEKTEDTDSTLYTLKMAPFRILSTEFNYLIDNSSSTTLASTQEPYTYLDGSGKTIKFDAIAKTSLSEEFSIDSRYTYQKIDEGTGEASSNLVNTKSHTASLKGLWNYSQNWTFSISGAYSRTTDYILSQVTYTVSPGLGFIYRLGETLRVDFDYTYSKSYAGMETEKSNYSLKTRYALSDFVNLTIQGEQEISSDPDYKLTDITGNIEITL</sequence>
<gene>
    <name evidence="1" type="ORF">AMJ44_03565</name>
</gene>
<evidence type="ECO:0000313" key="1">
    <source>
        <dbReference type="EMBL" id="KPJ69550.1"/>
    </source>
</evidence>
<dbReference type="EMBL" id="LIZX01000022">
    <property type="protein sequence ID" value="KPJ69550.1"/>
    <property type="molecule type" value="Genomic_DNA"/>
</dbReference>
<proteinExistence type="predicted"/>
<protein>
    <recommendedName>
        <fullName evidence="3">Gliding motility protein SprA N-terminal domain-containing protein</fullName>
    </recommendedName>
</protein>
<dbReference type="AlphaFoldDB" id="A0A0S7Y488"/>
<evidence type="ECO:0000313" key="2">
    <source>
        <dbReference type="Proteomes" id="UP000051861"/>
    </source>
</evidence>